<evidence type="ECO:0000256" key="1">
    <source>
        <dbReference type="SAM" id="SignalP"/>
    </source>
</evidence>
<organism evidence="3 4">
    <name type="scientific">Pedobacter gandavensis</name>
    <dbReference type="NCBI Taxonomy" id="2679963"/>
    <lineage>
        <taxon>Bacteria</taxon>
        <taxon>Pseudomonadati</taxon>
        <taxon>Bacteroidota</taxon>
        <taxon>Sphingobacteriia</taxon>
        <taxon>Sphingobacteriales</taxon>
        <taxon>Sphingobacteriaceae</taxon>
        <taxon>Pedobacter</taxon>
    </lineage>
</organism>
<reference evidence="3 4" key="1">
    <citation type="submission" date="2019-11" db="EMBL/GenBank/DDBJ databases">
        <title>Description of Pedobacter sp. LMG 31462T.</title>
        <authorList>
            <person name="Carlier A."/>
            <person name="Qi S."/>
            <person name="Vandamme P."/>
        </authorList>
    </citation>
    <scope>NUCLEOTIDE SEQUENCE [LARGE SCALE GENOMIC DNA]</scope>
    <source>
        <strain evidence="3 4">LMG 31462</strain>
    </source>
</reference>
<dbReference type="InterPro" id="IPR046478">
    <property type="entry name" value="DUF6799"/>
</dbReference>
<feature type="chain" id="PRO_5046973168" description="DUF6799 domain-containing protein" evidence="1">
    <location>
        <begin position="22"/>
        <end position="120"/>
    </location>
</feature>
<accession>A0ABR6ESP2</accession>
<feature type="signal peptide" evidence="1">
    <location>
        <begin position="1"/>
        <end position="21"/>
    </location>
</feature>
<dbReference type="EMBL" id="WNXC01000001">
    <property type="protein sequence ID" value="MBB2147433.1"/>
    <property type="molecule type" value="Genomic_DNA"/>
</dbReference>
<evidence type="ECO:0000313" key="3">
    <source>
        <dbReference type="EMBL" id="MBB2147433.1"/>
    </source>
</evidence>
<protein>
    <recommendedName>
        <fullName evidence="2">DUF6799 domain-containing protein</fullName>
    </recommendedName>
</protein>
<sequence>MKKLFLMVTALVMLSCGAVVAQDSTMHKKMKTHKMSKAKDHIMMKDGKMWVMKNGMHTEMKETMTLPNGTMVMTDGMVKMKDGKTMMMKNGNSIDMMGKMMPMKMKKTMESTTKKETVKQ</sequence>
<evidence type="ECO:0000259" key="2">
    <source>
        <dbReference type="Pfam" id="PF20606"/>
    </source>
</evidence>
<gene>
    <name evidence="3" type="ORF">GM920_00785</name>
</gene>
<proteinExistence type="predicted"/>
<feature type="domain" description="DUF6799" evidence="2">
    <location>
        <begin position="39"/>
        <end position="100"/>
    </location>
</feature>
<keyword evidence="4" id="KW-1185">Reference proteome</keyword>
<dbReference type="PROSITE" id="PS51257">
    <property type="entry name" value="PROKAR_LIPOPROTEIN"/>
    <property type="match status" value="1"/>
</dbReference>
<comment type="caution">
    <text evidence="3">The sequence shown here is derived from an EMBL/GenBank/DDBJ whole genome shotgun (WGS) entry which is preliminary data.</text>
</comment>
<dbReference type="Pfam" id="PF20606">
    <property type="entry name" value="DUF6799"/>
    <property type="match status" value="1"/>
</dbReference>
<dbReference type="RefSeq" id="WP_182952712.1">
    <property type="nucleotide sequence ID" value="NZ_WNXC01000001.1"/>
</dbReference>
<keyword evidence="1" id="KW-0732">Signal</keyword>
<name>A0ABR6ESP2_9SPHI</name>
<evidence type="ECO:0000313" key="4">
    <source>
        <dbReference type="Proteomes" id="UP000636110"/>
    </source>
</evidence>
<dbReference type="Proteomes" id="UP000636110">
    <property type="component" value="Unassembled WGS sequence"/>
</dbReference>